<comment type="caution">
    <text evidence="1">The sequence shown here is derived from an EMBL/GenBank/DDBJ whole genome shotgun (WGS) entry which is preliminary data.</text>
</comment>
<evidence type="ECO:0000313" key="2">
    <source>
        <dbReference type="Proteomes" id="UP001207468"/>
    </source>
</evidence>
<sequence length="1627" mass="183463">MLKFISKLLGGNKSEKDVAQIKPIVEKINSFFQQYQSLTNDELRQKTQEFKHRIKEHLHEIDTKIAARQQEADALPATEIHVKDAIYQEVDKLKKERDKKIEEALTDVQAEAFAVVKETARRFKENTQLVATATDLDRELSVKKNYITINGDESVFSNTWTAAGGQVTWNMVHYDVQLIGGAVLHSGKIAEMSTGEGKTLVSTLPAYLNALAGEGVHIVTVNDYLAKRDSEWNGTLFEWLGLTVDCIDKHEPNTELRRNAYMADITYGTNNEFGFDYLRDNMVHNPDEMVQRKHHFAMVDEVDSVLIDDARTPLIISGPIGRQDNIEQFFELKPRIERLVDAQKRAVNQFLNEAKKKIAEGNDDPKDGGLALFRAHRGLPKSSATIKFLSEPGIRVKLQKSENYYLADQSREMPKADEELYFYIDEKNNSVELTDKGIHLITRSGEDPNFFILPDISMALAAVEKNSDTAEEKLHQKEAIINDYSVKADRIHTVQQLLKAYTLFDKDVEYVVMEGAVKIVDEQTGRILDGRRYSDGLHQAIEAKENVKIEATTQTYATVTLQNYFRMYHKLAGMTGTAETEAAELWDIYKLDVVSIPTNIPAVRIDEQDLVYKTKREKFGAVIEEIAKLRDAGRPVLVGTTSVEVSELLGRMLRQKQIPHNVLNAKQHAREAQIVAEAGMAGAITIATNMAGRGTDIKLGPGVKEAGGLAILGTERHESRRVDRQLRGRAGRQGDPGSSQFFVSLEDDLMRMFGSERIAKVMDFAGYKEGEVIQHSMITKSIERAQKKVEENNFGIRKRLLEYDDVMNKQRTVIYTKRSHALFGERLALDLDNAFYSVSEGLINTFKEENDHEGLRLAVIVNFGVDTAITAEELSRSSTQTLTEKLYDEVILAYQHKKGEQAHKSLKVFKNIRKEEGEHVENVIVPFTDGKKGVQVLANLDKTVESEGAELGNALERTVTLTAIDDAWKEHLRAMDDLKQSVQTATYEQKDPLVIYKMEAFNLFKNMDGEVNRDIVQYLSHASIHRSESRSGRVREGHQQKTDLSNMRTQKEDLDAPPVENDYYDPTPVKQEPVKVGLKYMALLTNINPFSKANNDTGFGTNAGSYGGRFINKDGSYNITREGVPFFKRFSIYHTMLNMPRWKFISVIIVFFLAINLLYTIIYFLVGISGLQGLIAVNAWQRFKEVYFFSTETFTTVGYGRVNPLGDAVNMVAAIEAMSGFLSFAIATGLIYGRFAKPKSHLVFSDVAVVAPFQDKTAFMFRFAAYKDYHILTNVEIKVNVGLLVEENGKLGYKFYDLALERSRVDSLMMNWTVVHPIDENSPLLNLTWDDMKANDVEVYVMVRGFDDIYANTVLQRTSYVYDEIRFNKKFIPMYRESEDGMTTILEVHKLNEYKDAPIEQQQVMKLNQYIDHTVLKPTTLISEVEKCCNEAKQYQFKAVCIPPNFVKRAKEFTKGSEVKVATVIGFPFGYSAIEAKLAEVLLAIVDGADELDIVINISAVKNNDWEYLANEINHLVPVIKQNNKVIKIIIESGVLTEEEIIKCCELYGVAGIDYLKTSTGYAEKGATVEAVKLFRQYLPPQVQIKASGGIRTYEFAKQLVEAGATRLGCSASVAIVEGAPAGEGSY</sequence>
<gene>
    <name evidence="1" type="ORF">F5148DRAFT_1312394</name>
</gene>
<organism evidence="1 2">
    <name type="scientific">Russula earlei</name>
    <dbReference type="NCBI Taxonomy" id="71964"/>
    <lineage>
        <taxon>Eukaryota</taxon>
        <taxon>Fungi</taxon>
        <taxon>Dikarya</taxon>
        <taxon>Basidiomycota</taxon>
        <taxon>Agaricomycotina</taxon>
        <taxon>Agaricomycetes</taxon>
        <taxon>Russulales</taxon>
        <taxon>Russulaceae</taxon>
        <taxon>Russula</taxon>
    </lineage>
</organism>
<keyword evidence="2" id="KW-1185">Reference proteome</keyword>
<proteinExistence type="predicted"/>
<accession>A0ACC0TRL8</accession>
<protein>
    <submittedName>
        <fullName evidence="1">SecA DEAD-like domain-containing protein</fullName>
    </submittedName>
</protein>
<dbReference type="Proteomes" id="UP001207468">
    <property type="component" value="Unassembled WGS sequence"/>
</dbReference>
<name>A0ACC0TRL8_9AGAM</name>
<dbReference type="EMBL" id="JAGFNK010001506">
    <property type="protein sequence ID" value="KAI9430948.1"/>
    <property type="molecule type" value="Genomic_DNA"/>
</dbReference>
<reference evidence="1" key="1">
    <citation type="submission" date="2021-03" db="EMBL/GenBank/DDBJ databases">
        <title>Evolutionary priming and transition to the ectomycorrhizal habit in an iconic lineage of mushroom-forming fungi: is preadaptation a requirement?</title>
        <authorList>
            <consortium name="DOE Joint Genome Institute"/>
            <person name="Looney B.P."/>
            <person name="Miyauchi S."/>
            <person name="Morin E."/>
            <person name="Drula E."/>
            <person name="Courty P.E."/>
            <person name="Chicoki N."/>
            <person name="Fauchery L."/>
            <person name="Kohler A."/>
            <person name="Kuo A."/>
            <person name="LaButti K."/>
            <person name="Pangilinan J."/>
            <person name="Lipzen A."/>
            <person name="Riley R."/>
            <person name="Andreopoulos W."/>
            <person name="He G."/>
            <person name="Johnson J."/>
            <person name="Barry K.W."/>
            <person name="Grigoriev I.V."/>
            <person name="Nagy L."/>
            <person name="Hibbett D."/>
            <person name="Henrissat B."/>
            <person name="Matheny P.B."/>
            <person name="Labbe J."/>
            <person name="Martin A.F."/>
        </authorList>
    </citation>
    <scope>NUCLEOTIDE SEQUENCE</scope>
    <source>
        <strain evidence="1">BPL698</strain>
    </source>
</reference>
<evidence type="ECO:0000313" key="1">
    <source>
        <dbReference type="EMBL" id="KAI9430948.1"/>
    </source>
</evidence>